<dbReference type="EMBL" id="MU860288">
    <property type="protein sequence ID" value="KAK4235202.1"/>
    <property type="molecule type" value="Genomic_DNA"/>
</dbReference>
<evidence type="ECO:0000259" key="1">
    <source>
        <dbReference type="Pfam" id="PF06985"/>
    </source>
</evidence>
<evidence type="ECO:0000313" key="2">
    <source>
        <dbReference type="EMBL" id="KAK4235202.1"/>
    </source>
</evidence>
<sequence length="680" mass="78213">MEYSTGNAFRCHGDDLGRLSVAVAKESIIAGCVSCKLAIDIVEAFKPGWTSEEEQAKQISFSEVEGQWRLHERDKFTECFTVHYLPEERSDCAFAFERARQWLSRCVRHDNDCRPDETGGPRRLLQLLSSDISSVRLIELEESTKPPKYACLSYCWGSDISDILTTTRDNIHSHLNGIQVDKLPKTIADAIKVCRELRIDYLWVDSLCIIQRDGDDFAAEGSKMDLIYANSHLTLYAKAPRSCKEGFLGPQTRGSRQRQWPAPRRAPNGLRFIVRAASSTETNDEVAALETRGWCFQESILPKRQLIYWGLEMEWNCLCRRICECGFVTRDRYRRDRYPGDALNDQKAQYHVDGPMKTGHLPTKFISEELSIYRQKGEAHFDHVTRWHEFINEYSGRGLSNPGDRLPALAGLAKRLLQMAEDLTGIRDRYYAGLFGMRFVDSLCWSCDTTAHEDWDGSSPPHHPQQETPSWSWASVQKRVSFTERPDPAHWLVYGQAEAIIHEIFCEPAHPNNPMGAIKHGYIDITAPILSVKLAKPEAEPGSPWLSANIFWFLASDEDFQKAHIVFDTEQELQRLLGDNHRSKDIAPRPKAKLYGRKYDLRVLRDQYFACRLRTWMWRYRGESRSSHNHTDFLILQKTPDDNTYRRVGFGYFEVKVSGHTFDGDPLFTASVAERRIRIV</sequence>
<dbReference type="PANTHER" id="PTHR33112:SF16">
    <property type="entry name" value="HETEROKARYON INCOMPATIBILITY DOMAIN-CONTAINING PROTEIN"/>
    <property type="match status" value="1"/>
</dbReference>
<dbReference type="AlphaFoldDB" id="A0AAN7H8J2"/>
<organism evidence="2 3">
    <name type="scientific">Achaetomium macrosporum</name>
    <dbReference type="NCBI Taxonomy" id="79813"/>
    <lineage>
        <taxon>Eukaryota</taxon>
        <taxon>Fungi</taxon>
        <taxon>Dikarya</taxon>
        <taxon>Ascomycota</taxon>
        <taxon>Pezizomycotina</taxon>
        <taxon>Sordariomycetes</taxon>
        <taxon>Sordariomycetidae</taxon>
        <taxon>Sordariales</taxon>
        <taxon>Chaetomiaceae</taxon>
        <taxon>Achaetomium</taxon>
    </lineage>
</organism>
<name>A0AAN7H8J2_9PEZI</name>
<reference evidence="2" key="2">
    <citation type="submission" date="2023-05" db="EMBL/GenBank/DDBJ databases">
        <authorList>
            <consortium name="Lawrence Berkeley National Laboratory"/>
            <person name="Steindorff A."/>
            <person name="Hensen N."/>
            <person name="Bonometti L."/>
            <person name="Westerberg I."/>
            <person name="Brannstrom I.O."/>
            <person name="Guillou S."/>
            <person name="Cros-Aarteil S."/>
            <person name="Calhoun S."/>
            <person name="Haridas S."/>
            <person name="Kuo A."/>
            <person name="Mondo S."/>
            <person name="Pangilinan J."/>
            <person name="Riley R."/>
            <person name="Labutti K."/>
            <person name="Andreopoulos B."/>
            <person name="Lipzen A."/>
            <person name="Chen C."/>
            <person name="Yanf M."/>
            <person name="Daum C."/>
            <person name="Ng V."/>
            <person name="Clum A."/>
            <person name="Ohm R."/>
            <person name="Martin F."/>
            <person name="Silar P."/>
            <person name="Natvig D."/>
            <person name="Lalanne C."/>
            <person name="Gautier V."/>
            <person name="Ament-Velasquez S.L."/>
            <person name="Kruys A."/>
            <person name="Hutchinson M.I."/>
            <person name="Powell A.J."/>
            <person name="Barry K."/>
            <person name="Miller A.N."/>
            <person name="Grigoriev I.V."/>
            <person name="Debuchy R."/>
            <person name="Gladieux P."/>
            <person name="Thoren M.H."/>
            <person name="Johannesson H."/>
        </authorList>
    </citation>
    <scope>NUCLEOTIDE SEQUENCE</scope>
    <source>
        <strain evidence="2">CBS 532.94</strain>
    </source>
</reference>
<evidence type="ECO:0000313" key="3">
    <source>
        <dbReference type="Proteomes" id="UP001303760"/>
    </source>
</evidence>
<dbReference type="InterPro" id="IPR010730">
    <property type="entry name" value="HET"/>
</dbReference>
<comment type="caution">
    <text evidence="2">The sequence shown here is derived from an EMBL/GenBank/DDBJ whole genome shotgun (WGS) entry which is preliminary data.</text>
</comment>
<reference evidence="2" key="1">
    <citation type="journal article" date="2023" name="Mol. Phylogenet. Evol.">
        <title>Genome-scale phylogeny and comparative genomics of the fungal order Sordariales.</title>
        <authorList>
            <person name="Hensen N."/>
            <person name="Bonometti L."/>
            <person name="Westerberg I."/>
            <person name="Brannstrom I.O."/>
            <person name="Guillou S."/>
            <person name="Cros-Aarteil S."/>
            <person name="Calhoun S."/>
            <person name="Haridas S."/>
            <person name="Kuo A."/>
            <person name="Mondo S."/>
            <person name="Pangilinan J."/>
            <person name="Riley R."/>
            <person name="LaButti K."/>
            <person name="Andreopoulos B."/>
            <person name="Lipzen A."/>
            <person name="Chen C."/>
            <person name="Yan M."/>
            <person name="Daum C."/>
            <person name="Ng V."/>
            <person name="Clum A."/>
            <person name="Steindorff A."/>
            <person name="Ohm R.A."/>
            <person name="Martin F."/>
            <person name="Silar P."/>
            <person name="Natvig D.O."/>
            <person name="Lalanne C."/>
            <person name="Gautier V."/>
            <person name="Ament-Velasquez S.L."/>
            <person name="Kruys A."/>
            <person name="Hutchinson M.I."/>
            <person name="Powell A.J."/>
            <person name="Barry K."/>
            <person name="Miller A.N."/>
            <person name="Grigoriev I.V."/>
            <person name="Debuchy R."/>
            <person name="Gladieux P."/>
            <person name="Hiltunen Thoren M."/>
            <person name="Johannesson H."/>
        </authorList>
    </citation>
    <scope>NUCLEOTIDE SEQUENCE</scope>
    <source>
        <strain evidence="2">CBS 532.94</strain>
    </source>
</reference>
<dbReference type="Pfam" id="PF06985">
    <property type="entry name" value="HET"/>
    <property type="match status" value="1"/>
</dbReference>
<feature type="domain" description="Heterokaryon incompatibility" evidence="1">
    <location>
        <begin position="149"/>
        <end position="298"/>
    </location>
</feature>
<accession>A0AAN7H8J2</accession>
<gene>
    <name evidence="2" type="ORF">C8A03DRAFT_36960</name>
</gene>
<protein>
    <submittedName>
        <fullName evidence="2">Heterokaryon incompatibility protein-domain-containing protein</fullName>
    </submittedName>
</protein>
<dbReference type="PANTHER" id="PTHR33112">
    <property type="entry name" value="DOMAIN PROTEIN, PUTATIVE-RELATED"/>
    <property type="match status" value="1"/>
</dbReference>
<proteinExistence type="predicted"/>
<dbReference type="Proteomes" id="UP001303760">
    <property type="component" value="Unassembled WGS sequence"/>
</dbReference>
<keyword evidence="3" id="KW-1185">Reference proteome</keyword>